<accession>A0AAW7M9H7</accession>
<dbReference type="EMBL" id="JAUHPX010000006">
    <property type="protein sequence ID" value="MDN4488600.1"/>
    <property type="molecule type" value="Genomic_DNA"/>
</dbReference>
<reference evidence="1" key="1">
    <citation type="submission" date="2023-06" db="EMBL/GenBank/DDBJ databases">
        <title>Sysu t00039.</title>
        <authorList>
            <person name="Gao L."/>
            <person name="Fang B.-Z."/>
            <person name="Li W.-J."/>
        </authorList>
    </citation>
    <scope>NUCLEOTIDE SEQUENCE</scope>
    <source>
        <strain evidence="1">SYSU T00039</strain>
    </source>
</reference>
<proteinExistence type="predicted"/>
<evidence type="ECO:0000313" key="2">
    <source>
        <dbReference type="Proteomes" id="UP001172737"/>
    </source>
</evidence>
<keyword evidence="2" id="KW-1185">Reference proteome</keyword>
<sequence>MTLSTTGRFPTDRPERYLKQLCSHLGNKLDATYEGGDGRIVLGTAIARLTATPGSLEIAVSGAEDADVHRVMGVVGSHLDRFAQKDGVSTEWDDAELAAAAKAAREAFVAARKAAAEAEAAAGS</sequence>
<dbReference type="Proteomes" id="UP001172737">
    <property type="component" value="Unassembled WGS sequence"/>
</dbReference>
<dbReference type="InterPro" id="IPR014543">
    <property type="entry name" value="UCP028291"/>
</dbReference>
<evidence type="ECO:0000313" key="1">
    <source>
        <dbReference type="EMBL" id="MDN4488600.1"/>
    </source>
</evidence>
<organism evidence="1 2">
    <name type="scientific">Demequina lignilytica</name>
    <dbReference type="NCBI Taxonomy" id="3051663"/>
    <lineage>
        <taxon>Bacteria</taxon>
        <taxon>Bacillati</taxon>
        <taxon>Actinomycetota</taxon>
        <taxon>Actinomycetes</taxon>
        <taxon>Micrococcales</taxon>
        <taxon>Demequinaceae</taxon>
        <taxon>Demequina</taxon>
    </lineage>
</organism>
<dbReference type="RefSeq" id="WP_301120678.1">
    <property type="nucleotide sequence ID" value="NZ_JAUHPX010000006.1"/>
</dbReference>
<gene>
    <name evidence="1" type="ORF">QQX10_10515</name>
</gene>
<dbReference type="Gene3D" id="3.30.310.50">
    <property type="entry name" value="Alpha-D-phosphohexomutase, C-terminal domain"/>
    <property type="match status" value="1"/>
</dbReference>
<name>A0AAW7M9H7_9MICO</name>
<dbReference type="Pfam" id="PF09981">
    <property type="entry name" value="DUF2218"/>
    <property type="match status" value="1"/>
</dbReference>
<protein>
    <submittedName>
        <fullName evidence="1">DUF2218 domain-containing protein</fullName>
    </submittedName>
</protein>
<comment type="caution">
    <text evidence="1">The sequence shown here is derived from an EMBL/GenBank/DDBJ whole genome shotgun (WGS) entry which is preliminary data.</text>
</comment>
<dbReference type="AlphaFoldDB" id="A0AAW7M9H7"/>